<dbReference type="AlphaFoldDB" id="A0A9P4JD29"/>
<keyword evidence="3" id="KW-1185">Reference proteome</keyword>
<evidence type="ECO:0000313" key="3">
    <source>
        <dbReference type="Proteomes" id="UP000799439"/>
    </source>
</evidence>
<feature type="region of interest" description="Disordered" evidence="1">
    <location>
        <begin position="68"/>
        <end position="114"/>
    </location>
</feature>
<organism evidence="2 3">
    <name type="scientific">Myriangium duriaei CBS 260.36</name>
    <dbReference type="NCBI Taxonomy" id="1168546"/>
    <lineage>
        <taxon>Eukaryota</taxon>
        <taxon>Fungi</taxon>
        <taxon>Dikarya</taxon>
        <taxon>Ascomycota</taxon>
        <taxon>Pezizomycotina</taxon>
        <taxon>Dothideomycetes</taxon>
        <taxon>Dothideomycetidae</taxon>
        <taxon>Myriangiales</taxon>
        <taxon>Myriangiaceae</taxon>
        <taxon>Myriangium</taxon>
    </lineage>
</organism>
<reference evidence="2" key="1">
    <citation type="journal article" date="2020" name="Stud. Mycol.">
        <title>101 Dothideomycetes genomes: a test case for predicting lifestyles and emergence of pathogens.</title>
        <authorList>
            <person name="Haridas S."/>
            <person name="Albert R."/>
            <person name="Binder M."/>
            <person name="Bloem J."/>
            <person name="Labutti K."/>
            <person name="Salamov A."/>
            <person name="Andreopoulos B."/>
            <person name="Baker S."/>
            <person name="Barry K."/>
            <person name="Bills G."/>
            <person name="Bluhm B."/>
            <person name="Cannon C."/>
            <person name="Castanera R."/>
            <person name="Culley D."/>
            <person name="Daum C."/>
            <person name="Ezra D."/>
            <person name="Gonzalez J."/>
            <person name="Henrissat B."/>
            <person name="Kuo A."/>
            <person name="Liang C."/>
            <person name="Lipzen A."/>
            <person name="Lutzoni F."/>
            <person name="Magnuson J."/>
            <person name="Mondo S."/>
            <person name="Nolan M."/>
            <person name="Ohm R."/>
            <person name="Pangilinan J."/>
            <person name="Park H.-J."/>
            <person name="Ramirez L."/>
            <person name="Alfaro M."/>
            <person name="Sun H."/>
            <person name="Tritt A."/>
            <person name="Yoshinaga Y."/>
            <person name="Zwiers L.-H."/>
            <person name="Turgeon B."/>
            <person name="Goodwin S."/>
            <person name="Spatafora J."/>
            <person name="Crous P."/>
            <person name="Grigoriev I."/>
        </authorList>
    </citation>
    <scope>NUCLEOTIDE SEQUENCE</scope>
    <source>
        <strain evidence="2">CBS 260.36</strain>
    </source>
</reference>
<accession>A0A9P4JD29</accession>
<dbReference type="EMBL" id="ML996081">
    <property type="protein sequence ID" value="KAF2156634.1"/>
    <property type="molecule type" value="Genomic_DNA"/>
</dbReference>
<sequence length="114" mass="12842">MIFWARRYFRRAVRLKCHYASWAGDVQWFCWLSSHVTAGTRIVLFRACWTWAWSFDGLAAQPKAVSSLPHSVDEPTVASARSLGTTQHRHSGLGTAPPLRRAPGARAEQVPLHD</sequence>
<dbReference type="Proteomes" id="UP000799439">
    <property type="component" value="Unassembled WGS sequence"/>
</dbReference>
<evidence type="ECO:0000313" key="2">
    <source>
        <dbReference type="EMBL" id="KAF2156634.1"/>
    </source>
</evidence>
<name>A0A9P4JD29_9PEZI</name>
<gene>
    <name evidence="2" type="ORF">K461DRAFT_1617</name>
</gene>
<evidence type="ECO:0000256" key="1">
    <source>
        <dbReference type="SAM" id="MobiDB-lite"/>
    </source>
</evidence>
<protein>
    <submittedName>
        <fullName evidence="2">Uncharacterized protein</fullName>
    </submittedName>
</protein>
<proteinExistence type="predicted"/>
<feature type="compositionally biased region" description="Low complexity" evidence="1">
    <location>
        <begin position="96"/>
        <end position="107"/>
    </location>
</feature>
<comment type="caution">
    <text evidence="2">The sequence shown here is derived from an EMBL/GenBank/DDBJ whole genome shotgun (WGS) entry which is preliminary data.</text>
</comment>